<protein>
    <submittedName>
        <fullName evidence="4">Putative hydrolase of the HAD superfamily</fullName>
    </submittedName>
</protein>
<dbReference type="Proteomes" id="UP000190911">
    <property type="component" value="Chromosome I"/>
</dbReference>
<evidence type="ECO:0000256" key="2">
    <source>
        <dbReference type="ARBA" id="ARBA00022801"/>
    </source>
</evidence>
<sequence>MLHAITFDLDDTLWDNAGVMERTEHGHYRWLLAALGAWRAARAEPPLRLGGTELNQTNGLADYLARRQRLAVEVPERRGDFTWLRRHALNEQLEACGLNHRAALMLAAAAMNEFHRLRLKVMPHPEADALLATLAQRYRLAAITNGNIQLARQPLAHHFPVAIAAGEILAPKPDPRAFLTALARLDAAPEHAMHVGDSWDEDVLPAQRLGMHAAWIAERHDRPLPPRVQRIAHVKELPALLEWLEKRSGNWC</sequence>
<dbReference type="EMBL" id="LT670847">
    <property type="protein sequence ID" value="SHM22205.1"/>
    <property type="molecule type" value="Genomic_DNA"/>
</dbReference>
<keyword evidence="3" id="KW-0460">Magnesium</keyword>
<reference evidence="4 5" key="1">
    <citation type="submission" date="2016-11" db="EMBL/GenBank/DDBJ databases">
        <authorList>
            <person name="Jaros S."/>
            <person name="Januszkiewicz K."/>
            <person name="Wedrychowicz H."/>
        </authorList>
    </citation>
    <scope>NUCLEOTIDE SEQUENCE [LARGE SCALE GENOMIC DNA]</scope>
    <source>
        <strain evidence="4 5">ACAM 12</strain>
    </source>
</reference>
<evidence type="ECO:0000313" key="4">
    <source>
        <dbReference type="EMBL" id="SHM22205.1"/>
    </source>
</evidence>
<dbReference type="Pfam" id="PF00702">
    <property type="entry name" value="Hydrolase"/>
    <property type="match status" value="1"/>
</dbReference>
<dbReference type="InParanoid" id="A0A1M7H0U2"/>
<dbReference type="PANTHER" id="PTHR46470:SF4">
    <property type="entry name" value="5-AMINO-6-(5-PHOSPHO-D-RIBITYLAMINO)URACIL PHOSPHATASE YIGB"/>
    <property type="match status" value="1"/>
</dbReference>
<dbReference type="FunCoup" id="A0A1M7H0U2">
    <property type="interactions" value="167"/>
</dbReference>
<dbReference type="OrthoDB" id="367448at2"/>
<dbReference type="InterPro" id="IPR006439">
    <property type="entry name" value="HAD-SF_hydro_IA"/>
</dbReference>
<dbReference type="InterPro" id="IPR051400">
    <property type="entry name" value="HAD-like_hydrolase"/>
</dbReference>
<dbReference type="GO" id="GO:0009231">
    <property type="term" value="P:riboflavin biosynthetic process"/>
    <property type="evidence" value="ECO:0007669"/>
    <property type="project" value="TreeGrafter"/>
</dbReference>
<dbReference type="NCBIfam" id="TIGR01509">
    <property type="entry name" value="HAD-SF-IA-v3"/>
    <property type="match status" value="1"/>
</dbReference>
<organism evidence="4 5">
    <name type="scientific">Vreelandella subglaciescola</name>
    <dbReference type="NCBI Taxonomy" id="29571"/>
    <lineage>
        <taxon>Bacteria</taxon>
        <taxon>Pseudomonadati</taxon>
        <taxon>Pseudomonadota</taxon>
        <taxon>Gammaproteobacteria</taxon>
        <taxon>Oceanospirillales</taxon>
        <taxon>Halomonadaceae</taxon>
        <taxon>Vreelandella</taxon>
    </lineage>
</organism>
<gene>
    <name evidence="4" type="ORF">SAMN05878437_1837</name>
</gene>
<proteinExistence type="predicted"/>
<name>A0A1M7H0U2_9GAMM</name>
<keyword evidence="2 4" id="KW-0378">Hydrolase</keyword>
<dbReference type="SUPFAM" id="SSF56784">
    <property type="entry name" value="HAD-like"/>
    <property type="match status" value="1"/>
</dbReference>
<evidence type="ECO:0000256" key="1">
    <source>
        <dbReference type="ARBA" id="ARBA00001946"/>
    </source>
</evidence>
<comment type="cofactor">
    <cofactor evidence="1">
        <name>Mg(2+)</name>
        <dbReference type="ChEBI" id="CHEBI:18420"/>
    </cofactor>
</comment>
<dbReference type="SFLD" id="SFLDS00003">
    <property type="entry name" value="Haloacid_Dehalogenase"/>
    <property type="match status" value="1"/>
</dbReference>
<dbReference type="SFLD" id="SFLDG01129">
    <property type="entry name" value="C1.5:_HAD__Beta-PGM__Phosphata"/>
    <property type="match status" value="1"/>
</dbReference>
<dbReference type="AlphaFoldDB" id="A0A1M7H0U2"/>
<accession>A0A1M7H0U2</accession>
<dbReference type="PANTHER" id="PTHR46470">
    <property type="entry name" value="N-ACYLNEURAMINATE-9-PHOSPHATASE"/>
    <property type="match status" value="1"/>
</dbReference>
<dbReference type="RefSeq" id="WP_079553075.1">
    <property type="nucleotide sequence ID" value="NZ_LT670847.1"/>
</dbReference>
<dbReference type="Gene3D" id="3.40.50.1000">
    <property type="entry name" value="HAD superfamily/HAD-like"/>
    <property type="match status" value="1"/>
</dbReference>
<dbReference type="GO" id="GO:0016787">
    <property type="term" value="F:hydrolase activity"/>
    <property type="evidence" value="ECO:0007669"/>
    <property type="project" value="UniProtKB-KW"/>
</dbReference>
<keyword evidence="5" id="KW-1185">Reference proteome</keyword>
<evidence type="ECO:0000256" key="3">
    <source>
        <dbReference type="ARBA" id="ARBA00022842"/>
    </source>
</evidence>
<dbReference type="Gene3D" id="1.20.120.1600">
    <property type="match status" value="1"/>
</dbReference>
<evidence type="ECO:0000313" key="5">
    <source>
        <dbReference type="Proteomes" id="UP000190911"/>
    </source>
</evidence>
<dbReference type="STRING" id="29571.SAMN05878437_1837"/>
<dbReference type="NCBIfam" id="TIGR01549">
    <property type="entry name" value="HAD-SF-IA-v1"/>
    <property type="match status" value="1"/>
</dbReference>
<dbReference type="InterPro" id="IPR023214">
    <property type="entry name" value="HAD_sf"/>
</dbReference>
<dbReference type="InterPro" id="IPR036412">
    <property type="entry name" value="HAD-like_sf"/>
</dbReference>